<feature type="transmembrane region" description="Helical" evidence="1">
    <location>
        <begin position="103"/>
        <end position="120"/>
    </location>
</feature>
<name>A0A1M4PQB3_9FIRM</name>
<evidence type="ECO:0000313" key="3">
    <source>
        <dbReference type="Proteomes" id="UP000245423"/>
    </source>
</evidence>
<keyword evidence="1" id="KW-1133">Transmembrane helix</keyword>
<protein>
    <submittedName>
        <fullName evidence="2">Amidohydrolase</fullName>
    </submittedName>
</protein>
<dbReference type="PANTHER" id="PTHR30575:SF0">
    <property type="entry name" value="XAA-ARG DIPEPTIDASE"/>
    <property type="match status" value="1"/>
</dbReference>
<dbReference type="GO" id="GO:0016805">
    <property type="term" value="F:dipeptidase activity"/>
    <property type="evidence" value="ECO:0007669"/>
    <property type="project" value="TreeGrafter"/>
</dbReference>
<organism evidence="2 3">
    <name type="scientific">[Clostridium] ultunense Esp</name>
    <dbReference type="NCBI Taxonomy" id="1288971"/>
    <lineage>
        <taxon>Bacteria</taxon>
        <taxon>Bacillati</taxon>
        <taxon>Bacillota</taxon>
        <taxon>Tissierellia</taxon>
        <taxon>Tissierellales</taxon>
        <taxon>Tepidimicrobiaceae</taxon>
        <taxon>Schnuerera</taxon>
    </lineage>
</organism>
<dbReference type="OrthoDB" id="9781032at2"/>
<gene>
    <name evidence="2" type="ORF">CUESP1_2325</name>
</gene>
<dbReference type="PANTHER" id="PTHR30575">
    <property type="entry name" value="PEPTIDASE M20"/>
    <property type="match status" value="1"/>
</dbReference>
<dbReference type="InterPro" id="IPR052030">
    <property type="entry name" value="Peptidase_M20/M20A_hydrolases"/>
</dbReference>
<dbReference type="Proteomes" id="UP000245423">
    <property type="component" value="Chromosome 1"/>
</dbReference>
<proteinExistence type="predicted"/>
<keyword evidence="3" id="KW-1185">Reference proteome</keyword>
<dbReference type="RefSeq" id="WP_025641763.1">
    <property type="nucleotide sequence ID" value="NZ_LT669839.1"/>
</dbReference>
<dbReference type="Gene3D" id="3.40.630.10">
    <property type="entry name" value="Zn peptidases"/>
    <property type="match status" value="1"/>
</dbReference>
<evidence type="ECO:0000313" key="2">
    <source>
        <dbReference type="EMBL" id="SHD77679.1"/>
    </source>
</evidence>
<reference evidence="2 3" key="1">
    <citation type="submission" date="2016-11" db="EMBL/GenBank/DDBJ databases">
        <authorList>
            <person name="Manzoor S."/>
        </authorList>
    </citation>
    <scope>NUCLEOTIDE SEQUENCE [LARGE SCALE GENOMIC DNA]</scope>
    <source>
        <strain evidence="2">Clostridium ultunense strain Esp</strain>
    </source>
</reference>
<keyword evidence="1" id="KW-0472">Membrane</keyword>
<dbReference type="EMBL" id="LT669839">
    <property type="protein sequence ID" value="SHD77679.1"/>
    <property type="molecule type" value="Genomic_DNA"/>
</dbReference>
<dbReference type="AlphaFoldDB" id="A0A1M4PQB3"/>
<evidence type="ECO:0000256" key="1">
    <source>
        <dbReference type="SAM" id="Phobius"/>
    </source>
</evidence>
<keyword evidence="2" id="KW-0378">Hydrolase</keyword>
<keyword evidence="1" id="KW-0812">Transmembrane</keyword>
<accession>A0A1M4PQB3</accession>
<sequence length="122" mass="13198">MLIEEGYEITTPHFGVEQSFLAVKTGMKDKNYPKAVIMCEYDALPGIGHACGHSVSCGVSLLAALALNGAYQDLPFRIDIMGTPAEEYPGGKVFLIDAGAFEGYEFAVMALYFIIIVLPLKC</sequence>
<dbReference type="SUPFAM" id="SSF53187">
    <property type="entry name" value="Zn-dependent exopeptidases"/>
    <property type="match status" value="1"/>
</dbReference>